<dbReference type="PANTHER" id="PTHR24223:SF447">
    <property type="entry name" value="MULTIDRUG RESISTANCE-ASSOCIATED PROTEIN 5"/>
    <property type="match status" value="1"/>
</dbReference>
<feature type="transmembrane region" description="Helical" evidence="9">
    <location>
        <begin position="400"/>
        <end position="423"/>
    </location>
</feature>
<feature type="transmembrane region" description="Helical" evidence="9">
    <location>
        <begin position="921"/>
        <end position="940"/>
    </location>
</feature>
<keyword evidence="6 9" id="KW-1133">Transmembrane helix</keyword>
<evidence type="ECO:0000256" key="5">
    <source>
        <dbReference type="ARBA" id="ARBA00022840"/>
    </source>
</evidence>
<comment type="subcellular location">
    <subcellularLocation>
        <location evidence="1">Membrane</location>
    </subcellularLocation>
</comment>
<name>A0A9R1T262_9HYME</name>
<reference evidence="13" key="1">
    <citation type="submission" date="2025-08" db="UniProtKB">
        <authorList>
            <consortium name="RefSeq"/>
        </authorList>
    </citation>
    <scope>IDENTIFICATION</scope>
    <source>
        <strain evidence="13">USDA-PBARC FA_bdor</strain>
        <tissue evidence="13">Whole organism</tissue>
    </source>
</reference>
<feature type="compositionally biased region" description="Polar residues" evidence="8">
    <location>
        <begin position="14"/>
        <end position="25"/>
    </location>
</feature>
<dbReference type="Gene3D" id="1.20.1560.10">
    <property type="entry name" value="ABC transporter type 1, transmembrane domain"/>
    <property type="match status" value="2"/>
</dbReference>
<dbReference type="RefSeq" id="XP_011301341.1">
    <property type="nucleotide sequence ID" value="XM_011303039.1"/>
</dbReference>
<dbReference type="OrthoDB" id="8174258at2759"/>
<dbReference type="PROSITE" id="PS50893">
    <property type="entry name" value="ABC_TRANSPORTER_2"/>
    <property type="match status" value="1"/>
</dbReference>
<keyword evidence="4" id="KW-0547">Nucleotide-binding</keyword>
<dbReference type="Gene3D" id="3.40.50.300">
    <property type="entry name" value="P-loop containing nucleotide triphosphate hydrolases"/>
    <property type="match status" value="2"/>
</dbReference>
<protein>
    <submittedName>
        <fullName evidence="13">Multidrug resistance-associated protein 9 isoform X1</fullName>
    </submittedName>
</protein>
<dbReference type="Proteomes" id="UP000694866">
    <property type="component" value="Unplaced"/>
</dbReference>
<evidence type="ECO:0000256" key="1">
    <source>
        <dbReference type="ARBA" id="ARBA00004370"/>
    </source>
</evidence>
<feature type="transmembrane region" description="Helical" evidence="9">
    <location>
        <begin position="1034"/>
        <end position="1053"/>
    </location>
</feature>
<dbReference type="InterPro" id="IPR027417">
    <property type="entry name" value="P-loop_NTPase"/>
</dbReference>
<dbReference type="GO" id="GO:0005524">
    <property type="term" value="F:ATP binding"/>
    <property type="evidence" value="ECO:0007669"/>
    <property type="project" value="UniProtKB-KW"/>
</dbReference>
<dbReference type="SUPFAM" id="SSF90123">
    <property type="entry name" value="ABC transporter transmembrane region"/>
    <property type="match status" value="2"/>
</dbReference>
<feature type="domain" description="ABC transporter" evidence="10">
    <location>
        <begin position="511"/>
        <end position="738"/>
    </location>
</feature>
<feature type="transmembrane region" description="Helical" evidence="9">
    <location>
        <begin position="216"/>
        <end position="241"/>
    </location>
</feature>
<dbReference type="GO" id="GO:0140359">
    <property type="term" value="F:ABC-type transporter activity"/>
    <property type="evidence" value="ECO:0007669"/>
    <property type="project" value="InterPro"/>
</dbReference>
<evidence type="ECO:0000256" key="6">
    <source>
        <dbReference type="ARBA" id="ARBA00022989"/>
    </source>
</evidence>
<keyword evidence="7 9" id="KW-0472">Membrane</keyword>
<feature type="region of interest" description="Disordered" evidence="8">
    <location>
        <begin position="1"/>
        <end position="25"/>
    </location>
</feature>
<keyword evidence="5" id="KW-0067">ATP-binding</keyword>
<feature type="transmembrane region" description="Helical" evidence="9">
    <location>
        <begin position="806"/>
        <end position="833"/>
    </location>
</feature>
<dbReference type="PROSITE" id="PS50929">
    <property type="entry name" value="ABC_TM1F"/>
    <property type="match status" value="2"/>
</dbReference>
<dbReference type="GO" id="GO:0016020">
    <property type="term" value="C:membrane"/>
    <property type="evidence" value="ECO:0007669"/>
    <property type="project" value="UniProtKB-SubCell"/>
</dbReference>
<organism evidence="12 13">
    <name type="scientific">Fopius arisanus</name>
    <dbReference type="NCBI Taxonomy" id="64838"/>
    <lineage>
        <taxon>Eukaryota</taxon>
        <taxon>Metazoa</taxon>
        <taxon>Ecdysozoa</taxon>
        <taxon>Arthropoda</taxon>
        <taxon>Hexapoda</taxon>
        <taxon>Insecta</taxon>
        <taxon>Pterygota</taxon>
        <taxon>Neoptera</taxon>
        <taxon>Endopterygota</taxon>
        <taxon>Hymenoptera</taxon>
        <taxon>Apocrita</taxon>
        <taxon>Ichneumonoidea</taxon>
        <taxon>Braconidae</taxon>
        <taxon>Opiinae</taxon>
        <taxon>Fopius</taxon>
    </lineage>
</organism>
<dbReference type="InterPro" id="IPR050173">
    <property type="entry name" value="ABC_transporter_C-like"/>
</dbReference>
<evidence type="ECO:0000256" key="9">
    <source>
        <dbReference type="SAM" id="Phobius"/>
    </source>
</evidence>
<evidence type="ECO:0000256" key="8">
    <source>
        <dbReference type="SAM" id="MobiDB-lite"/>
    </source>
</evidence>
<evidence type="ECO:0000313" key="12">
    <source>
        <dbReference type="Proteomes" id="UP000694866"/>
    </source>
</evidence>
<gene>
    <name evidence="13" type="primary">LOC105265514</name>
</gene>
<dbReference type="Pfam" id="PF00005">
    <property type="entry name" value="ABC_tran"/>
    <property type="match status" value="1"/>
</dbReference>
<dbReference type="SUPFAM" id="SSF52540">
    <property type="entry name" value="P-loop containing nucleoside triphosphate hydrolases"/>
    <property type="match status" value="2"/>
</dbReference>
<sequence length="1352" mass="151363">MSRSHEYTLVDGAPSTSMESGSQGNLISRGKIDKYSSTYVPHNRLSRYTTALVNLIPVRFKRVPGSEIPVDKIGLFSSVSFTWLTEYVSAGYKKKMGEKPLPTIALQESCQINGPRIDSLWHNDIVKRGQAGASVPSIAWQFVKTRVLISSLIHLLGMIIALCSPILVLQRIITSTEDRLQMSTEYRATNSSPVLNTTRSIELTDNLDRIIMMDNVIISTHVILLISAEMLSYFLIAWSAAMNLRTATRLRSACLSLAYKKLVRSSMRCAAPVHQTLTYFVPDSNTLYELIANGPLIFSGPLILLLSSLFIWSSMGHWALIGIVVLIVLYLGLILSAYLTKVFATRAMKFSLRRISLLQEFIEKICIAKIGKYDKRFVAGIRGIRDMELREMKLGALSEGWSLCMVHVIPIVTVSAMTMAYLITHNFIVSANYIPCLVLILLNLKHCVRSSWLAMSSISRGVASLNKLKAILILKDNNRFTDKPIDRNLAIAINGGHFSWAQDNSTVDRIIRSSSQYILEETPTPLANLSPPHTLVDINFYAPKGRLIGVCGSSKSGKTSLLLGIMGQLNHSGGHVAIDGSCSYVPEEASLLEGTLKENITLGEAFDASWYYKTIQACKLNDDLNSLPGNDDTDVSTVELTNSQRQKIALARALYNNKDINLLDNPLRNVEKTEGLDIFEKAIIQILGEKCVILVSDKIQFLERCDTIYVMKGGKIIEQGTHNELLQWNSEYTDLIKSFSRRQEGAVTREVVEPVRKKHLSIGPSISGSILDIATQMEGDSDEGGVHDRLKSEVKYKAYINGDRRWWHGAIVCTLSLLYSVPIAAAPLVFTYIAQKMLTNTTTIAVILAFMVGFIIFWGLILMIIYNEEVFTSASNIHELWLQKIYRAQISIFSTVSSIILLNIFSLNLQEVDYTLPRLKITALMHIGISLFSVITLGILSPWLLLPTLTFLSAALAYNLYIRGLLQTLYEMKIHSVTPIYTHTINAVSERAVVQAFRKERELSKKFYKHCNTGLAYDFLLDALKLWVEFRIKFISALALAIIVTICASVSAINVRYEVLGLAFICTLQLTQSVVHLTGALMGGYGSLLTVGVVDKYIMNIPQEKTTGDNIRKQWPAVPDIHFQDVLLSTNSPIDQEPLNFSIYAGEKVAFRGLDPELQRDLIKCLLQIDDVFAGNIIVGSLNIFDICIEVLRDHVDFIPRVPVLFDGTIRYNLDPIRRFSEKTIVKTLQKMLLWEKIAKLDERLDNDASNIFSLVEKKLMLLARIYLKSMAFSKHIIIIEELDEDAEMLDGLFQDVLKDFTVIVLFSKSSWNAQRVIKLNEHKMMKITTGSSLSPVATDLLSVPKNNETSI</sequence>
<dbReference type="PANTHER" id="PTHR24223">
    <property type="entry name" value="ATP-BINDING CASSETTE SUB-FAMILY C"/>
    <property type="match status" value="1"/>
</dbReference>
<feature type="transmembrane region" description="Helical" evidence="9">
    <location>
        <begin position="318"/>
        <end position="344"/>
    </location>
</feature>
<feature type="domain" description="ABC transmembrane type-1" evidence="11">
    <location>
        <begin position="207"/>
        <end position="441"/>
    </location>
</feature>
<dbReference type="GO" id="GO:0016887">
    <property type="term" value="F:ATP hydrolysis activity"/>
    <property type="evidence" value="ECO:0007669"/>
    <property type="project" value="InterPro"/>
</dbReference>
<accession>A0A9R1T262</accession>
<dbReference type="InterPro" id="IPR011527">
    <property type="entry name" value="ABC1_TM_dom"/>
</dbReference>
<dbReference type="SMART" id="SM00382">
    <property type="entry name" value="AAA"/>
    <property type="match status" value="1"/>
</dbReference>
<dbReference type="GeneID" id="105265514"/>
<feature type="transmembrane region" description="Helical" evidence="9">
    <location>
        <begin position="886"/>
        <end position="909"/>
    </location>
</feature>
<keyword evidence="12" id="KW-1185">Reference proteome</keyword>
<evidence type="ECO:0000256" key="2">
    <source>
        <dbReference type="ARBA" id="ARBA00022448"/>
    </source>
</evidence>
<evidence type="ECO:0000313" key="13">
    <source>
        <dbReference type="RefSeq" id="XP_011301341.1"/>
    </source>
</evidence>
<dbReference type="KEGG" id="fas:105265514"/>
<evidence type="ECO:0000256" key="3">
    <source>
        <dbReference type="ARBA" id="ARBA00022692"/>
    </source>
</evidence>
<evidence type="ECO:0000256" key="4">
    <source>
        <dbReference type="ARBA" id="ARBA00022741"/>
    </source>
</evidence>
<feature type="transmembrane region" description="Helical" evidence="9">
    <location>
        <begin position="1073"/>
        <end position="1094"/>
    </location>
</feature>
<keyword evidence="3 9" id="KW-0812">Transmembrane</keyword>
<feature type="domain" description="ABC transmembrane type-1" evidence="11">
    <location>
        <begin position="810"/>
        <end position="1081"/>
    </location>
</feature>
<proteinExistence type="predicted"/>
<dbReference type="InterPro" id="IPR003439">
    <property type="entry name" value="ABC_transporter-like_ATP-bd"/>
</dbReference>
<evidence type="ECO:0000259" key="10">
    <source>
        <dbReference type="PROSITE" id="PS50893"/>
    </source>
</evidence>
<dbReference type="InterPro" id="IPR036640">
    <property type="entry name" value="ABC1_TM_sf"/>
</dbReference>
<keyword evidence="2" id="KW-0813">Transport</keyword>
<evidence type="ECO:0000259" key="11">
    <source>
        <dbReference type="PROSITE" id="PS50929"/>
    </source>
</evidence>
<feature type="transmembrane region" description="Helical" evidence="9">
    <location>
        <begin position="845"/>
        <end position="866"/>
    </location>
</feature>
<evidence type="ECO:0000256" key="7">
    <source>
        <dbReference type="ARBA" id="ARBA00023136"/>
    </source>
</evidence>
<feature type="transmembrane region" description="Helical" evidence="9">
    <location>
        <begin position="152"/>
        <end position="173"/>
    </location>
</feature>
<dbReference type="InterPro" id="IPR003593">
    <property type="entry name" value="AAA+_ATPase"/>
</dbReference>
<feature type="transmembrane region" description="Helical" evidence="9">
    <location>
        <begin position="290"/>
        <end position="312"/>
    </location>
</feature>